<feature type="transmembrane region" description="Helical" evidence="8">
    <location>
        <begin position="227"/>
        <end position="247"/>
    </location>
</feature>
<feature type="transmembrane region" description="Helical" evidence="8">
    <location>
        <begin position="347"/>
        <end position="369"/>
    </location>
</feature>
<feature type="transmembrane region" description="Helical" evidence="8">
    <location>
        <begin position="46"/>
        <end position="69"/>
    </location>
</feature>
<dbReference type="HAMAP" id="MF_02078">
    <property type="entry name" value="MurJ_MviN"/>
    <property type="match status" value="1"/>
</dbReference>
<dbReference type="RefSeq" id="WP_209456735.1">
    <property type="nucleotide sequence ID" value="NZ_BAAACS010000002.1"/>
</dbReference>
<keyword evidence="3 8" id="KW-0812">Transmembrane</keyword>
<keyword evidence="8 9" id="KW-0961">Cell wall biogenesis/degradation</keyword>
<evidence type="ECO:0000256" key="2">
    <source>
        <dbReference type="ARBA" id="ARBA00022475"/>
    </source>
</evidence>
<accession>A0ABS4EBI1</accession>
<feature type="transmembrane region" description="Helical" evidence="8">
    <location>
        <begin position="467"/>
        <end position="492"/>
    </location>
</feature>
<evidence type="ECO:0000256" key="5">
    <source>
        <dbReference type="ARBA" id="ARBA00022984"/>
    </source>
</evidence>
<evidence type="ECO:0000313" key="11">
    <source>
        <dbReference type="Proteomes" id="UP000767291"/>
    </source>
</evidence>
<evidence type="ECO:0000256" key="8">
    <source>
        <dbReference type="HAMAP-Rule" id="MF_02078"/>
    </source>
</evidence>
<keyword evidence="7 8" id="KW-0472">Membrane</keyword>
<dbReference type="InterPro" id="IPR051050">
    <property type="entry name" value="Lipid_II_flippase_MurJ/MviN"/>
</dbReference>
<feature type="transmembrane region" description="Helical" evidence="8">
    <location>
        <begin position="381"/>
        <end position="400"/>
    </location>
</feature>
<evidence type="ECO:0000256" key="3">
    <source>
        <dbReference type="ARBA" id="ARBA00022692"/>
    </source>
</evidence>
<evidence type="ECO:0000256" key="4">
    <source>
        <dbReference type="ARBA" id="ARBA00022960"/>
    </source>
</evidence>
<reference evidence="10 11" key="1">
    <citation type="submission" date="2021-03" db="EMBL/GenBank/DDBJ databases">
        <title>Genomic Encyclopedia of Type Strains, Phase IV (KMG-IV): sequencing the most valuable type-strain genomes for metagenomic binning, comparative biology and taxonomic classification.</title>
        <authorList>
            <person name="Goeker M."/>
        </authorList>
    </citation>
    <scope>NUCLEOTIDE SEQUENCE [LARGE SCALE GENOMIC DNA]</scope>
    <source>
        <strain evidence="10 11">DSM 1289</strain>
    </source>
</reference>
<dbReference type="PIRSF" id="PIRSF002869">
    <property type="entry name" value="MviN"/>
    <property type="match status" value="1"/>
</dbReference>
<dbReference type="NCBIfam" id="TIGR01695">
    <property type="entry name" value="murJ_mviN"/>
    <property type="match status" value="1"/>
</dbReference>
<feature type="transmembrane region" description="Helical" evidence="8">
    <location>
        <begin position="311"/>
        <end position="335"/>
    </location>
</feature>
<gene>
    <name evidence="8" type="primary">murJ</name>
    <name evidence="10" type="ORF">J2Z43_001689</name>
</gene>
<evidence type="ECO:0000313" key="10">
    <source>
        <dbReference type="EMBL" id="MBP1855296.1"/>
    </source>
</evidence>
<evidence type="ECO:0000256" key="6">
    <source>
        <dbReference type="ARBA" id="ARBA00022989"/>
    </source>
</evidence>
<feature type="transmembrane region" description="Helical" evidence="8">
    <location>
        <begin position="90"/>
        <end position="118"/>
    </location>
</feature>
<feature type="transmembrane region" description="Helical" evidence="8">
    <location>
        <begin position="184"/>
        <end position="206"/>
    </location>
</feature>
<keyword evidence="2 8" id="KW-1003">Cell membrane</keyword>
<keyword evidence="5 8" id="KW-0573">Peptidoglycan synthesis</keyword>
<comment type="caution">
    <text evidence="10">The sequence shown here is derived from an EMBL/GenBank/DDBJ whole genome shotgun (WGS) entry which is preliminary data.</text>
</comment>
<keyword evidence="4 8" id="KW-0133">Cell shape</keyword>
<feature type="transmembrane region" description="Helical" evidence="8">
    <location>
        <begin position="159"/>
        <end position="178"/>
    </location>
</feature>
<feature type="transmembrane region" description="Helical" evidence="8">
    <location>
        <begin position="272"/>
        <end position="290"/>
    </location>
</feature>
<dbReference type="PRINTS" id="PR01806">
    <property type="entry name" value="VIRFACTRMVIN"/>
</dbReference>
<comment type="subcellular location">
    <subcellularLocation>
        <location evidence="1 8">Cell membrane</location>
        <topology evidence="1 8">Multi-pass membrane protein</topology>
    </subcellularLocation>
</comment>
<dbReference type="CDD" id="cd13123">
    <property type="entry name" value="MATE_MurJ_like"/>
    <property type="match status" value="1"/>
</dbReference>
<dbReference type="EMBL" id="JAGGJX010000002">
    <property type="protein sequence ID" value="MBP1855296.1"/>
    <property type="molecule type" value="Genomic_DNA"/>
</dbReference>
<sequence length="519" mass="56355">MSKTAKAAAWIMIATMLSKVLGFFREQIFANFYGTGAYADVFVLTLNIPGLIIAIIGSAVATTYIPLYVETREKHGQERALKFTNNVLNLCYVLAIIIAILGLVFTEQFVTVFAAGFAGNPEKFQAAVTFTKIMISGVLFISGSKVIGSYLQVNDSFTVPSLIGLPYNIILISAIIISGVTQKIYILPIGALIAMASQLIFQIPFAKKKSYKYQAYINVKDESIKKLGILVMPMLLGVSIGQINTYVDRLLATTLSDGRLAALNYASKLNDFVLALFVTSIITVIYPKLAKLTNDDNQEGFISTIVKSSNCVILVVLPISVGFIILAEPIVRILFERGKFDATSTELTTIALQLFSLGLLACGIRDVLYRVFYSMTDTKTPMINSSIALTINIVLNLILIKPLGHAGLALSTSISSIITASLLFFSLRRKKGHFGGMKIVKTGLKSLVASAVMGVVAWFIYKELGVILGGGLVNEILSVSAAAISGAILYLIMITLMKVEEVDLVFDMVKKGKDKLIKR</sequence>
<keyword evidence="6 8" id="KW-1133">Transmembrane helix</keyword>
<comment type="similarity">
    <text evidence="8 9">Belongs to the MurJ/MviN family.</text>
</comment>
<dbReference type="PANTHER" id="PTHR47019:SF1">
    <property type="entry name" value="LIPID II FLIPPASE MURJ"/>
    <property type="match status" value="1"/>
</dbReference>
<evidence type="ECO:0000256" key="1">
    <source>
        <dbReference type="ARBA" id="ARBA00004651"/>
    </source>
</evidence>
<name>A0ABS4EBI1_9FIRM</name>
<keyword evidence="11" id="KW-1185">Reference proteome</keyword>
<dbReference type="InterPro" id="IPR004268">
    <property type="entry name" value="MurJ"/>
</dbReference>
<keyword evidence="8 9" id="KW-0813">Transport</keyword>
<organism evidence="10 11">
    <name type="scientific">Metaclostridioides mangenotii</name>
    <dbReference type="NCBI Taxonomy" id="1540"/>
    <lineage>
        <taxon>Bacteria</taxon>
        <taxon>Bacillati</taxon>
        <taxon>Bacillota</taxon>
        <taxon>Clostridia</taxon>
        <taxon>Peptostreptococcales</taxon>
        <taxon>Peptostreptococcaceae</taxon>
        <taxon>Metaclostridioides</taxon>
    </lineage>
</organism>
<feature type="transmembrane region" description="Helical" evidence="8">
    <location>
        <begin position="439"/>
        <end position="461"/>
    </location>
</feature>
<dbReference type="PANTHER" id="PTHR47019">
    <property type="entry name" value="LIPID II FLIPPASE MURJ"/>
    <property type="match status" value="1"/>
</dbReference>
<evidence type="ECO:0000256" key="9">
    <source>
        <dbReference type="PIRNR" id="PIRNR002869"/>
    </source>
</evidence>
<protein>
    <recommendedName>
        <fullName evidence="8">Probable lipid II flippase MurJ</fullName>
    </recommendedName>
</protein>
<proteinExistence type="inferred from homology"/>
<comment type="pathway">
    <text evidence="8">Cell wall biogenesis; peptidoglycan biosynthesis.</text>
</comment>
<feature type="transmembrane region" description="Helical" evidence="8">
    <location>
        <begin position="124"/>
        <end position="147"/>
    </location>
</feature>
<dbReference type="Pfam" id="PF03023">
    <property type="entry name" value="MurJ"/>
    <property type="match status" value="1"/>
</dbReference>
<dbReference type="Proteomes" id="UP000767291">
    <property type="component" value="Unassembled WGS sequence"/>
</dbReference>
<evidence type="ECO:0000256" key="7">
    <source>
        <dbReference type="ARBA" id="ARBA00023136"/>
    </source>
</evidence>
<comment type="function">
    <text evidence="8 9">Involved in peptidoglycan biosynthesis. Transports lipid-linked peptidoglycan precursors from the inner to the outer leaflet of the cytoplasmic membrane.</text>
</comment>
<feature type="transmembrane region" description="Helical" evidence="8">
    <location>
        <begin position="406"/>
        <end position="427"/>
    </location>
</feature>